<dbReference type="Proteomes" id="UP000002145">
    <property type="component" value="Chromosome"/>
</dbReference>
<evidence type="ECO:0000313" key="2">
    <source>
        <dbReference type="Proteomes" id="UP000002145"/>
    </source>
</evidence>
<dbReference type="GeneID" id="35804147"/>
<dbReference type="KEGG" id="cth:Cthe_3238"/>
<sequence length="80" mass="9448">MRMTINRYNFQALWNRMCMILTSKGGELKFGEIIPDTKRSEMKIGKTLYIVNSRYNGKENIIDKFKRLITRKLESQSKGN</sequence>
<dbReference type="EMBL" id="CP000568">
    <property type="protein sequence ID" value="ABN54433.1"/>
    <property type="molecule type" value="Genomic_DNA"/>
</dbReference>
<organism evidence="1 2">
    <name type="scientific">Acetivibrio thermocellus (strain ATCC 27405 / DSM 1237 / JCM 9322 / NBRC 103400 / NCIMB 10682 / NRRL B-4536 / VPI 7372)</name>
    <name type="common">Clostridium thermocellum</name>
    <dbReference type="NCBI Taxonomy" id="203119"/>
    <lineage>
        <taxon>Bacteria</taxon>
        <taxon>Bacillati</taxon>
        <taxon>Bacillota</taxon>
        <taxon>Clostridia</taxon>
        <taxon>Eubacteriales</taxon>
        <taxon>Oscillospiraceae</taxon>
        <taxon>Acetivibrio</taxon>
    </lineage>
</organism>
<reference evidence="2" key="1">
    <citation type="submission" date="2007-02" db="EMBL/GenBank/DDBJ databases">
        <title>Complete sequence of Clostridium thermocellum ATCC 27405.</title>
        <authorList>
            <consortium name="US DOE Joint Genome Institute"/>
            <person name="Copeland A."/>
            <person name="Lucas S."/>
            <person name="Lapidus A."/>
            <person name="Barry K."/>
            <person name="Detter J.C."/>
            <person name="Glavina del Rio T."/>
            <person name="Hammon N."/>
            <person name="Israni S."/>
            <person name="Dalin E."/>
            <person name="Tice H."/>
            <person name="Pitluck S."/>
            <person name="Chertkov O."/>
            <person name="Brettin T."/>
            <person name="Bruce D."/>
            <person name="Han C."/>
            <person name="Tapia R."/>
            <person name="Gilna P."/>
            <person name="Schmutz J."/>
            <person name="Larimer F."/>
            <person name="Land M."/>
            <person name="Hauser L."/>
            <person name="Kyrpides N."/>
            <person name="Mikhailova N."/>
            <person name="Wu J.H.D."/>
            <person name="Newcomb M."/>
            <person name="Richardson P."/>
        </authorList>
    </citation>
    <scope>NUCLEOTIDE SEQUENCE [LARGE SCALE GENOMIC DNA]</scope>
    <source>
        <strain evidence="2">ATCC 27405 / DSM 1237 / JCM 9322 / NBRC 103400 / NCIMB 10682 / NRRL B-4536 / VPI 7372</strain>
    </source>
</reference>
<dbReference type="SMR" id="A3DKF4"/>
<reference evidence="1 2" key="2">
    <citation type="journal article" date="2013" name="Biotechnol. Biofuels">
        <title>Global transcriptome analysis of Clostridium thermocellum ATCC 27405 during growth on dilute acid pretreated Populus and switchgrass.</title>
        <authorList>
            <person name="Wilson C.M."/>
            <person name="Rodriguez M.Jr."/>
            <person name="Johnson C.M."/>
            <person name="Martin S.L."/>
            <person name="Chu T.M."/>
            <person name="Wolfinger R.D."/>
            <person name="Hauser L.J."/>
            <person name="Land M.L."/>
            <person name="Klingeman D.M."/>
            <person name="Syed M.H."/>
            <person name="Ragauskas A.J."/>
            <person name="Tschaplinski T.J."/>
            <person name="Mielenz J.R."/>
            <person name="Brown S.D."/>
        </authorList>
    </citation>
    <scope>NUCLEOTIDE SEQUENCE [LARGE SCALE GENOMIC DNA]</scope>
    <source>
        <strain evidence="2">ATCC 27405 / DSM 1237 / JCM 9322 / NBRC 103400 / NCIMB 10682 / NRRL B-4536 / VPI 7372</strain>
    </source>
</reference>
<keyword evidence="2" id="KW-1185">Reference proteome</keyword>
<dbReference type="STRING" id="203119.Cthe_3238"/>
<accession>A3DKF4</accession>
<dbReference type="RefSeq" id="WP_020458069.1">
    <property type="nucleotide sequence ID" value="NC_009012.1"/>
</dbReference>
<evidence type="ECO:0000313" key="1">
    <source>
        <dbReference type="EMBL" id="ABN54433.1"/>
    </source>
</evidence>
<gene>
    <name evidence="1" type="ordered locus">Cthe_3238</name>
</gene>
<dbReference type="OrthoDB" id="9867422at2"/>
<dbReference type="AlphaFoldDB" id="A3DKF4"/>
<name>A3DKF4_ACET2</name>
<proteinExistence type="predicted"/>
<dbReference type="HOGENOM" id="CLU_2583650_0_0_9"/>
<protein>
    <submittedName>
        <fullName evidence="1">Uncharacterized protein</fullName>
    </submittedName>
</protein>